<organism evidence="7 8">
    <name type="scientific">Paraburkholderia phymatum (strain DSM 17167 / CIP 108236 / LMG 21445 / STM815)</name>
    <name type="common">Burkholderia phymatum</name>
    <dbReference type="NCBI Taxonomy" id="391038"/>
    <lineage>
        <taxon>Bacteria</taxon>
        <taxon>Pseudomonadati</taxon>
        <taxon>Pseudomonadota</taxon>
        <taxon>Betaproteobacteria</taxon>
        <taxon>Burkholderiales</taxon>
        <taxon>Burkholderiaceae</taxon>
        <taxon>Paraburkholderia</taxon>
    </lineage>
</organism>
<dbReference type="PANTHER" id="PTHR37422">
    <property type="entry name" value="TEICHURONIC ACID BIOSYNTHESIS PROTEIN TUAE"/>
    <property type="match status" value="1"/>
</dbReference>
<dbReference type="InterPro" id="IPR051533">
    <property type="entry name" value="WaaL-like"/>
</dbReference>
<dbReference type="GO" id="GO:0016020">
    <property type="term" value="C:membrane"/>
    <property type="evidence" value="ECO:0007669"/>
    <property type="project" value="UniProtKB-SubCell"/>
</dbReference>
<evidence type="ECO:0000256" key="1">
    <source>
        <dbReference type="ARBA" id="ARBA00004141"/>
    </source>
</evidence>
<evidence type="ECO:0000256" key="4">
    <source>
        <dbReference type="ARBA" id="ARBA00023136"/>
    </source>
</evidence>
<dbReference type="EMBL" id="CP001043">
    <property type="protein sequence ID" value="ACC71253.1"/>
    <property type="molecule type" value="Genomic_DNA"/>
</dbReference>
<feature type="transmembrane region" description="Helical" evidence="5">
    <location>
        <begin position="337"/>
        <end position="360"/>
    </location>
</feature>
<accession>B2JE45</accession>
<keyword evidence="2 5" id="KW-0812">Transmembrane</keyword>
<keyword evidence="8" id="KW-1185">Reference proteome</keyword>
<feature type="transmembrane region" description="Helical" evidence="5">
    <location>
        <begin position="236"/>
        <end position="258"/>
    </location>
</feature>
<comment type="subcellular location">
    <subcellularLocation>
        <location evidence="1">Membrane</location>
        <topology evidence="1">Multi-pass membrane protein</topology>
    </subcellularLocation>
</comment>
<feature type="transmembrane region" description="Helical" evidence="5">
    <location>
        <begin position="61"/>
        <end position="81"/>
    </location>
</feature>
<proteinExistence type="predicted"/>
<dbReference type="KEGG" id="bph:Bphy_2075"/>
<feature type="transmembrane region" description="Helical" evidence="5">
    <location>
        <begin position="187"/>
        <end position="205"/>
    </location>
</feature>
<dbReference type="AlphaFoldDB" id="B2JE45"/>
<dbReference type="eggNOG" id="COG3307">
    <property type="taxonomic scope" value="Bacteria"/>
</dbReference>
<keyword evidence="3 5" id="KW-1133">Transmembrane helix</keyword>
<evidence type="ECO:0000313" key="7">
    <source>
        <dbReference type="EMBL" id="ACC71253.1"/>
    </source>
</evidence>
<feature type="transmembrane region" description="Helical" evidence="5">
    <location>
        <begin position="211"/>
        <end position="229"/>
    </location>
</feature>
<dbReference type="Proteomes" id="UP000001192">
    <property type="component" value="Chromosome 1"/>
</dbReference>
<evidence type="ECO:0000256" key="2">
    <source>
        <dbReference type="ARBA" id="ARBA00022692"/>
    </source>
</evidence>
<sequence length="432" mass="47479" precursor="true">MQHARTDSYPLILARTFALVALFAVPLSTAGVNIAASLFAVCALLSPEVWRNWRAIFTDRVSVAALLLAAVLTLSLAWTTADRGHALDFLMKYRKLIYLPLLMLTFRDCRATAWTTVAKWALFGALTFALLLSCSNYFGWTSIGPWHSDTDPIRRAWVFKDHIAAGIMTALLFYLALNFAKHVRSRAAKAALYVVALLAIVNVLLMMQGRTGQIIAILFIVIYVVTYFVSLRGMKLWVRWGSGVALVAVAGTLVYAALHSHGSRLAETNDEISAYETSNKNTSMGVRIVFYRRSLELIGERPVIGHGVGTVQEEFDAFARNATGAAAATAGNPHNEFLLMGIQLGALGIALFVFFLVQIGRSALELREPARTIVLAYLFAFAIGCFANSLLLNFTEGNLFIFLVGIFLSCRKGTPSNAPERDAREDAVKRRS</sequence>
<name>B2JE45_PARP8</name>
<dbReference type="PANTHER" id="PTHR37422:SF13">
    <property type="entry name" value="LIPOPOLYSACCHARIDE BIOSYNTHESIS PROTEIN PA4999-RELATED"/>
    <property type="match status" value="1"/>
</dbReference>
<dbReference type="RefSeq" id="WP_012401459.1">
    <property type="nucleotide sequence ID" value="NC_010622.1"/>
</dbReference>
<gene>
    <name evidence="7" type="ordered locus">Bphy_2075</name>
</gene>
<evidence type="ECO:0000313" key="8">
    <source>
        <dbReference type="Proteomes" id="UP000001192"/>
    </source>
</evidence>
<feature type="transmembrane region" description="Helical" evidence="5">
    <location>
        <begin position="12"/>
        <end position="41"/>
    </location>
</feature>
<feature type="transmembrane region" description="Helical" evidence="5">
    <location>
        <begin position="120"/>
        <end position="143"/>
    </location>
</feature>
<dbReference type="OrthoDB" id="9795248at2"/>
<evidence type="ECO:0000256" key="5">
    <source>
        <dbReference type="SAM" id="Phobius"/>
    </source>
</evidence>
<evidence type="ECO:0000256" key="3">
    <source>
        <dbReference type="ARBA" id="ARBA00022989"/>
    </source>
</evidence>
<feature type="domain" description="O-antigen ligase-related" evidence="6">
    <location>
        <begin position="197"/>
        <end position="353"/>
    </location>
</feature>
<feature type="transmembrane region" description="Helical" evidence="5">
    <location>
        <begin position="163"/>
        <end position="180"/>
    </location>
</feature>
<evidence type="ECO:0000259" key="6">
    <source>
        <dbReference type="Pfam" id="PF04932"/>
    </source>
</evidence>
<dbReference type="Pfam" id="PF04932">
    <property type="entry name" value="Wzy_C"/>
    <property type="match status" value="1"/>
</dbReference>
<keyword evidence="4 5" id="KW-0472">Membrane</keyword>
<dbReference type="InterPro" id="IPR007016">
    <property type="entry name" value="O-antigen_ligase-rel_domated"/>
</dbReference>
<protein>
    <submittedName>
        <fullName evidence="7">O-antigen polymerase</fullName>
    </submittedName>
</protein>
<reference evidence="8" key="1">
    <citation type="journal article" date="2014" name="Stand. Genomic Sci.">
        <title>Complete genome sequence of Burkholderia phymatum STM815(T), a broad host range and efficient nitrogen-fixing symbiont of Mimosa species.</title>
        <authorList>
            <person name="Moulin L."/>
            <person name="Klonowska A."/>
            <person name="Caroline B."/>
            <person name="Booth K."/>
            <person name="Vriezen J.A."/>
            <person name="Melkonian R."/>
            <person name="James E.K."/>
            <person name="Young J.P."/>
            <person name="Bena G."/>
            <person name="Hauser L."/>
            <person name="Land M."/>
            <person name="Kyrpides N."/>
            <person name="Bruce D."/>
            <person name="Chain P."/>
            <person name="Copeland A."/>
            <person name="Pitluck S."/>
            <person name="Woyke T."/>
            <person name="Lizotte-Waniewski M."/>
            <person name="Bristow J."/>
            <person name="Riley M."/>
        </authorList>
    </citation>
    <scope>NUCLEOTIDE SEQUENCE [LARGE SCALE GENOMIC DNA]</scope>
    <source>
        <strain evidence="8">DSM 17167 / CIP 108236 / LMG 21445 / STM815</strain>
    </source>
</reference>
<dbReference type="STRING" id="391038.Bphy_2075"/>
<feature type="transmembrane region" description="Helical" evidence="5">
    <location>
        <begin position="372"/>
        <end position="391"/>
    </location>
</feature>
<dbReference type="HOGENOM" id="CLU_051481_0_0_4"/>